<feature type="compositionally biased region" description="Basic residues" evidence="6">
    <location>
        <begin position="123"/>
        <end position="134"/>
    </location>
</feature>
<feature type="compositionally biased region" description="Polar residues" evidence="6">
    <location>
        <begin position="136"/>
        <end position="153"/>
    </location>
</feature>
<dbReference type="Gene3D" id="3.90.1720.10">
    <property type="entry name" value="endopeptidase domain like (from Nostoc punctiforme)"/>
    <property type="match status" value="1"/>
</dbReference>
<comment type="similarity">
    <text evidence="1">Belongs to the peptidase C40 family.</text>
</comment>
<evidence type="ECO:0000256" key="3">
    <source>
        <dbReference type="ARBA" id="ARBA00022801"/>
    </source>
</evidence>
<dbReference type="PANTHER" id="PTHR47053:SF1">
    <property type="entry name" value="MUREIN DD-ENDOPEPTIDASE MEPH-RELATED"/>
    <property type="match status" value="1"/>
</dbReference>
<keyword evidence="3" id="KW-0378">Hydrolase</keyword>
<evidence type="ECO:0000256" key="4">
    <source>
        <dbReference type="ARBA" id="ARBA00022807"/>
    </source>
</evidence>
<feature type="transmembrane region" description="Helical" evidence="7">
    <location>
        <begin position="460"/>
        <end position="479"/>
    </location>
</feature>
<dbReference type="NCBIfam" id="NF045974">
    <property type="entry name" value="conju_CD1108"/>
    <property type="match status" value="1"/>
</dbReference>
<dbReference type="InterPro" id="IPR000064">
    <property type="entry name" value="NLP_P60_dom"/>
</dbReference>
<feature type="compositionally biased region" description="Basic and acidic residues" evidence="6">
    <location>
        <begin position="285"/>
        <end position="311"/>
    </location>
</feature>
<keyword evidence="5" id="KW-0175">Coiled coil</keyword>
<dbReference type="InterPro" id="IPR051202">
    <property type="entry name" value="Peptidase_C40"/>
</dbReference>
<evidence type="ECO:0000256" key="2">
    <source>
        <dbReference type="ARBA" id="ARBA00022670"/>
    </source>
</evidence>
<comment type="caution">
    <text evidence="9">The sequence shown here is derived from an EMBL/GenBank/DDBJ whole genome shotgun (WGS) entry which is preliminary data.</text>
</comment>
<evidence type="ECO:0000259" key="8">
    <source>
        <dbReference type="PROSITE" id="PS51935"/>
    </source>
</evidence>
<dbReference type="GO" id="GO:0006508">
    <property type="term" value="P:proteolysis"/>
    <property type="evidence" value="ECO:0007669"/>
    <property type="project" value="UniProtKB-KW"/>
</dbReference>
<feature type="compositionally biased region" description="Polar residues" evidence="6">
    <location>
        <begin position="53"/>
        <end position="65"/>
    </location>
</feature>
<feature type="compositionally biased region" description="Basic and acidic residues" evidence="6">
    <location>
        <begin position="154"/>
        <end position="204"/>
    </location>
</feature>
<accession>A0A926ITN0</accession>
<keyword evidence="10" id="KW-1185">Reference proteome</keyword>
<proteinExistence type="inferred from homology"/>
<reference evidence="9" key="1">
    <citation type="submission" date="2020-08" db="EMBL/GenBank/DDBJ databases">
        <title>Genome public.</title>
        <authorList>
            <person name="Liu C."/>
            <person name="Sun Q."/>
        </authorList>
    </citation>
    <scope>NUCLEOTIDE SEQUENCE</scope>
    <source>
        <strain evidence="9">NSJ-50</strain>
    </source>
</reference>
<dbReference type="EMBL" id="JACRTE010000008">
    <property type="protein sequence ID" value="MBC8596760.1"/>
    <property type="molecule type" value="Genomic_DNA"/>
</dbReference>
<dbReference type="InterPro" id="IPR038765">
    <property type="entry name" value="Papain-like_cys_pep_sf"/>
</dbReference>
<dbReference type="PANTHER" id="PTHR47053">
    <property type="entry name" value="MUREIN DD-ENDOPEPTIDASE MEPH-RELATED"/>
    <property type="match status" value="1"/>
</dbReference>
<organism evidence="9 10">
    <name type="scientific">Qingrenia yutianensis</name>
    <dbReference type="NCBI Taxonomy" id="2763676"/>
    <lineage>
        <taxon>Bacteria</taxon>
        <taxon>Bacillati</taxon>
        <taxon>Bacillota</taxon>
        <taxon>Clostridia</taxon>
        <taxon>Eubacteriales</taxon>
        <taxon>Oscillospiraceae</taxon>
        <taxon>Qingrenia</taxon>
    </lineage>
</organism>
<gene>
    <name evidence="9" type="ORF">H8706_07735</name>
</gene>
<keyword evidence="7" id="KW-1133">Transmembrane helix</keyword>
<dbReference type="PROSITE" id="PS51935">
    <property type="entry name" value="NLPC_P60"/>
    <property type="match status" value="1"/>
</dbReference>
<keyword evidence="7" id="KW-0472">Membrane</keyword>
<name>A0A926ITN0_9FIRM</name>
<feature type="region of interest" description="Disordered" evidence="6">
    <location>
        <begin position="1"/>
        <end position="321"/>
    </location>
</feature>
<evidence type="ECO:0000256" key="6">
    <source>
        <dbReference type="SAM" id="MobiDB-lite"/>
    </source>
</evidence>
<dbReference type="SUPFAM" id="SSF54001">
    <property type="entry name" value="Cysteine proteinases"/>
    <property type="match status" value="1"/>
</dbReference>
<evidence type="ECO:0000313" key="10">
    <source>
        <dbReference type="Proteomes" id="UP000647416"/>
    </source>
</evidence>
<keyword evidence="2" id="KW-0645">Protease</keyword>
<dbReference type="Pfam" id="PF00877">
    <property type="entry name" value="NLPC_P60"/>
    <property type="match status" value="1"/>
</dbReference>
<feature type="compositionally biased region" description="Basic and acidic residues" evidence="6">
    <location>
        <begin position="1"/>
        <end position="23"/>
    </location>
</feature>
<dbReference type="Proteomes" id="UP000647416">
    <property type="component" value="Unassembled WGS sequence"/>
</dbReference>
<evidence type="ECO:0000256" key="5">
    <source>
        <dbReference type="SAM" id="Coils"/>
    </source>
</evidence>
<keyword evidence="7" id="KW-0812">Transmembrane</keyword>
<sequence length="787" mass="89480">MRNDKEFKAKNRDESYVKDKRPDIQLGRHTKAEKQKPPLTPSKKNRMYRARQTENTAANSENTSAEAKIDISVSKTADNNAPVPADNTAQFTDRNIEPTETENISQDIQPDIPKAGPSYSSAAKKKKYRSKMYRMQKQTKGVNYNFAEQTQKSNDYDISEKAQENKTEFSKNTDIDFSESKAERDSNIPFDSVRDTKTETDKKTYSKKRQKLSFDKSDKTENAESASSADNTKSDTPKSDSGDTPFDRVNRHVEKYEKKAEKAKSKAEKAEQDLPHKRKIKRKRLYDEQNQKPKNRLQFEKEVRPQSDLYHRSTVKTGSDALQHTALNKLHSKVAEVENENTGVEAAHQTEQKAESLARYSVRTAKYIDGQRKAAPYKKAARLKVKAEKAEIKAAYEKTLAENPSLKKSALKKFRQKQQIKKKYQKAKRAEQTAKQAKKAAQNAERAASRLAAFVWRHKAVFGVILAIVLLIAWLGTALSSCSVIGTTGFNSIMVSSYFAEDEDIYAAENYYNGLEQNLQSKIDNIENEYSGYDEYNYNLAGIGHNPYELISYLTAVYQDFKFNDIKSALDTLFNAQYHLQITETSRQQTDEDGNEYTYKILNVTLVNEGMTTTLTADQRELYDIYLVSKGNRDYLFADDIYSNITQNPYNDYTIPGEALTDETFRKLITEAEKYLGYPYVWGGSSPQTSFDCSGFVCWVFKNSGVYPLGRTTAQGIFDQCTPVRPSDAKPGDIIFFTGTYNSGFPVSHVGIYVGNGMMIHCGNPIQYASVNSNYWTQHFYAYGRLN</sequence>
<evidence type="ECO:0000256" key="1">
    <source>
        <dbReference type="ARBA" id="ARBA00007074"/>
    </source>
</evidence>
<dbReference type="RefSeq" id="WP_262432158.1">
    <property type="nucleotide sequence ID" value="NZ_JACRTE010000008.1"/>
</dbReference>
<evidence type="ECO:0000313" key="9">
    <source>
        <dbReference type="EMBL" id="MBC8596760.1"/>
    </source>
</evidence>
<feature type="compositionally biased region" description="Basic and acidic residues" evidence="6">
    <location>
        <begin position="212"/>
        <end position="222"/>
    </location>
</feature>
<dbReference type="GO" id="GO:0008234">
    <property type="term" value="F:cysteine-type peptidase activity"/>
    <property type="evidence" value="ECO:0007669"/>
    <property type="project" value="UniProtKB-KW"/>
</dbReference>
<protein>
    <submittedName>
        <fullName evidence="9">C40 family peptidase</fullName>
    </submittedName>
</protein>
<feature type="compositionally biased region" description="Basic and acidic residues" evidence="6">
    <location>
        <begin position="232"/>
        <end position="275"/>
    </location>
</feature>
<feature type="coiled-coil region" evidence="5">
    <location>
        <begin position="378"/>
        <end position="450"/>
    </location>
</feature>
<feature type="domain" description="NlpC/P60" evidence="8">
    <location>
        <begin position="662"/>
        <end position="787"/>
    </location>
</feature>
<dbReference type="AlphaFoldDB" id="A0A926ITN0"/>
<evidence type="ECO:0000256" key="7">
    <source>
        <dbReference type="SAM" id="Phobius"/>
    </source>
</evidence>
<keyword evidence="4" id="KW-0788">Thiol protease</keyword>